<evidence type="ECO:0000313" key="5">
    <source>
        <dbReference type="EMBL" id="TQR14320.1"/>
    </source>
</evidence>
<proteinExistence type="inferred from homology"/>
<dbReference type="PANTHER" id="PTHR30536">
    <property type="entry name" value="ALTRONATE/GALACTARATE DEHYDRATASE"/>
    <property type="match status" value="1"/>
</dbReference>
<evidence type="ECO:0000259" key="4">
    <source>
        <dbReference type="SMART" id="SM00858"/>
    </source>
</evidence>
<feature type="compositionally biased region" description="Polar residues" evidence="3">
    <location>
        <begin position="101"/>
        <end position="114"/>
    </location>
</feature>
<evidence type="ECO:0000256" key="2">
    <source>
        <dbReference type="ARBA" id="ARBA00023239"/>
    </source>
</evidence>
<dbReference type="Pfam" id="PF20629">
    <property type="entry name" value="GD_AH_C"/>
    <property type="match status" value="1"/>
</dbReference>
<accession>A0A544TA40</accession>
<dbReference type="PANTHER" id="PTHR30536:SF5">
    <property type="entry name" value="ALTRONATE DEHYDRATASE"/>
    <property type="match status" value="1"/>
</dbReference>
<dbReference type="RefSeq" id="WP_142538304.1">
    <property type="nucleotide sequence ID" value="NZ_BMIE01000003.1"/>
</dbReference>
<dbReference type="Proteomes" id="UP000317316">
    <property type="component" value="Unassembled WGS sequence"/>
</dbReference>
<dbReference type="GO" id="GO:0019698">
    <property type="term" value="P:D-galacturonate catabolic process"/>
    <property type="evidence" value="ECO:0007669"/>
    <property type="project" value="TreeGrafter"/>
</dbReference>
<name>A0A544TA40_9BACI</name>
<feature type="region of interest" description="Disordered" evidence="3">
    <location>
        <begin position="99"/>
        <end position="118"/>
    </location>
</feature>
<dbReference type="GO" id="GO:0016829">
    <property type="term" value="F:lyase activity"/>
    <property type="evidence" value="ECO:0007669"/>
    <property type="project" value="UniProtKB-KW"/>
</dbReference>
<organism evidence="5 6">
    <name type="scientific">Psychrobacillus lasiicapitis</name>
    <dbReference type="NCBI Taxonomy" id="1636719"/>
    <lineage>
        <taxon>Bacteria</taxon>
        <taxon>Bacillati</taxon>
        <taxon>Bacillota</taxon>
        <taxon>Bacilli</taxon>
        <taxon>Bacillales</taxon>
        <taxon>Bacillaceae</taxon>
        <taxon>Psychrobacillus</taxon>
    </lineage>
</organism>
<comment type="similarity">
    <text evidence="1">Belongs to the UxaA family.</text>
</comment>
<dbReference type="AlphaFoldDB" id="A0A544TA40"/>
<dbReference type="OrthoDB" id="9804574at2"/>
<sequence length="503" mass="55384">MTVNQSIIQIHPSDNVWIALRDFEKGECIEKEQVKITLQENVLRGHKIAVSPIKKGENILKYGFPIGHATKDIAIGEFVHSHNVKTNLEGELNYSYKPKKSSSIDNHNPSTETPTFLGYKRENGDVGVRNELWLINTVGCINKVAENLAKMGNNVLKASNFDGVQYFAHPYGCSQLGDDLEYTQKILANLIHHPNAGGVVVLGLGCENNYIDLFKEAIGEYNPNRVKFMSVQAEEDEMEKGLELMQEVFDYVTSFEREEVPVSALRIGLKCGGSDGLSGITANPLLGSFSDRLISYGGSTALTEVPEMFGAETILMERARDEETFQDIVHLINDFKNYFIKYDQPVYENPSPGNKEGGITTLEEKSLGCVQKGGFSTVQDVIPYGSRINKDGLTLIQGPGNDLVSVTALATSGCQIVLFTTGRGTPFGGPTPTVKISTNTPLAEKKKNWIDFNAGKLVEDASMEQMTDAFFDYIVDLASGKKLTNNEVFGFKEIAIFKDGVTM</sequence>
<dbReference type="InterPro" id="IPR013974">
    <property type="entry name" value="SAF"/>
</dbReference>
<reference evidence="5 6" key="1">
    <citation type="submission" date="2019-05" db="EMBL/GenBank/DDBJ databases">
        <title>Psychrobacillus vulpis sp. nov., a new species isolated from feces of a red fox that inhabits in The Tablas de Daimiel Natural Park, Albacete, Spain.</title>
        <authorList>
            <person name="Rodriguez M."/>
            <person name="Reina J.C."/>
            <person name="Bejar V."/>
            <person name="Llamas I."/>
        </authorList>
    </citation>
    <scope>NUCLEOTIDE SEQUENCE [LARGE SCALE GENOMIC DNA]</scope>
    <source>
        <strain evidence="5 6">NEAU-3TGS17</strain>
    </source>
</reference>
<dbReference type="Pfam" id="PF08666">
    <property type="entry name" value="SAF"/>
    <property type="match status" value="1"/>
</dbReference>
<evidence type="ECO:0000256" key="3">
    <source>
        <dbReference type="SAM" id="MobiDB-lite"/>
    </source>
</evidence>
<gene>
    <name evidence="5" type="ORF">FG382_07635</name>
</gene>
<comment type="caution">
    <text evidence="5">The sequence shown here is derived from an EMBL/GenBank/DDBJ whole genome shotgun (WGS) entry which is preliminary data.</text>
</comment>
<protein>
    <submittedName>
        <fullName evidence="5">Altronate dehydratase</fullName>
    </submittedName>
</protein>
<feature type="domain" description="SAF" evidence="4">
    <location>
        <begin position="14"/>
        <end position="85"/>
    </location>
</feature>
<dbReference type="InterPro" id="IPR048332">
    <property type="entry name" value="GD_AH_C"/>
</dbReference>
<dbReference type="InterPro" id="IPR007392">
    <property type="entry name" value="GD_AH_second"/>
</dbReference>
<dbReference type="InterPro" id="IPR052172">
    <property type="entry name" value="UxaA_altronate/galactarate_dh"/>
</dbReference>
<evidence type="ECO:0000256" key="1">
    <source>
        <dbReference type="ARBA" id="ARBA00010986"/>
    </source>
</evidence>
<evidence type="ECO:0000313" key="6">
    <source>
        <dbReference type="Proteomes" id="UP000317316"/>
    </source>
</evidence>
<dbReference type="Pfam" id="PF04295">
    <property type="entry name" value="GD_AH_second"/>
    <property type="match status" value="1"/>
</dbReference>
<dbReference type="EMBL" id="VDGH01000004">
    <property type="protein sequence ID" value="TQR14320.1"/>
    <property type="molecule type" value="Genomic_DNA"/>
</dbReference>
<dbReference type="InterPro" id="IPR044144">
    <property type="entry name" value="SAF_UxaA/GarD"/>
</dbReference>
<dbReference type="SMART" id="SM00858">
    <property type="entry name" value="SAF"/>
    <property type="match status" value="1"/>
</dbReference>
<dbReference type="Gene3D" id="2.30.130.110">
    <property type="match status" value="1"/>
</dbReference>
<dbReference type="CDD" id="cd11613">
    <property type="entry name" value="SAF_AH_GD"/>
    <property type="match status" value="1"/>
</dbReference>
<keyword evidence="6" id="KW-1185">Reference proteome</keyword>
<keyword evidence="2" id="KW-0456">Lyase</keyword>